<reference evidence="1 2" key="1">
    <citation type="journal article" date="2022" name="Plant J.">
        <title>Chromosome-level genome of Camellia lanceoleosa provides a valuable resource for understanding genome evolution and self-incompatibility.</title>
        <authorList>
            <person name="Gong W."/>
            <person name="Xiao S."/>
            <person name="Wang L."/>
            <person name="Liao Z."/>
            <person name="Chang Y."/>
            <person name="Mo W."/>
            <person name="Hu G."/>
            <person name="Li W."/>
            <person name="Zhao G."/>
            <person name="Zhu H."/>
            <person name="Hu X."/>
            <person name="Ji K."/>
            <person name="Xiang X."/>
            <person name="Song Q."/>
            <person name="Yuan D."/>
            <person name="Jin S."/>
            <person name="Zhang L."/>
        </authorList>
    </citation>
    <scope>NUCLEOTIDE SEQUENCE [LARGE SCALE GENOMIC DNA]</scope>
    <source>
        <strain evidence="1">SQ_2022a</strain>
    </source>
</reference>
<keyword evidence="2" id="KW-1185">Reference proteome</keyword>
<gene>
    <name evidence="1" type="ORF">LOK49_LG09G01924</name>
</gene>
<dbReference type="Proteomes" id="UP001060215">
    <property type="component" value="Chromosome 8"/>
</dbReference>
<proteinExistence type="predicted"/>
<comment type="caution">
    <text evidence="1">The sequence shown here is derived from an EMBL/GenBank/DDBJ whole genome shotgun (WGS) entry which is preliminary data.</text>
</comment>
<dbReference type="EMBL" id="CM045765">
    <property type="protein sequence ID" value="KAI8001749.1"/>
    <property type="molecule type" value="Genomic_DNA"/>
</dbReference>
<evidence type="ECO:0000313" key="2">
    <source>
        <dbReference type="Proteomes" id="UP001060215"/>
    </source>
</evidence>
<sequence>MKTSNQIISEFVEGYLMLFGHFDVQWFGFEVSFEDKKEELFEMVNIPAWFAVDTRLGSLFVHLDTPQCFFAEMYSADLNIIGKLEHDKGTLTFNNINGVGQNKLSLSTKRCSFYLHPREGSAIQILMQGKLSAPHILRMHKTCPHNQGRPNS</sequence>
<accession>A0ACC0GMG3</accession>
<evidence type="ECO:0000313" key="1">
    <source>
        <dbReference type="EMBL" id="KAI8001749.1"/>
    </source>
</evidence>
<protein>
    <submittedName>
        <fullName evidence="1">Uncharacterized protein</fullName>
    </submittedName>
</protein>
<name>A0ACC0GMG3_9ERIC</name>
<organism evidence="1 2">
    <name type="scientific">Camellia lanceoleosa</name>
    <dbReference type="NCBI Taxonomy" id="1840588"/>
    <lineage>
        <taxon>Eukaryota</taxon>
        <taxon>Viridiplantae</taxon>
        <taxon>Streptophyta</taxon>
        <taxon>Embryophyta</taxon>
        <taxon>Tracheophyta</taxon>
        <taxon>Spermatophyta</taxon>
        <taxon>Magnoliopsida</taxon>
        <taxon>eudicotyledons</taxon>
        <taxon>Gunneridae</taxon>
        <taxon>Pentapetalae</taxon>
        <taxon>asterids</taxon>
        <taxon>Ericales</taxon>
        <taxon>Theaceae</taxon>
        <taxon>Camellia</taxon>
    </lineage>
</organism>